<dbReference type="InterPro" id="IPR001841">
    <property type="entry name" value="Znf_RING"/>
</dbReference>
<dbReference type="PROSITE" id="PS50089">
    <property type="entry name" value="ZF_RING_2"/>
    <property type="match status" value="1"/>
</dbReference>
<keyword evidence="1 3" id="KW-0479">Metal-binding</keyword>
<dbReference type="GO" id="GO:0031297">
    <property type="term" value="P:replication fork processing"/>
    <property type="evidence" value="ECO:0007669"/>
    <property type="project" value="TreeGrafter"/>
</dbReference>
<evidence type="ECO:0000256" key="4">
    <source>
        <dbReference type="SAM" id="Coils"/>
    </source>
</evidence>
<evidence type="ECO:0000256" key="2">
    <source>
        <dbReference type="ARBA" id="ARBA00022833"/>
    </source>
</evidence>
<keyword evidence="1 3" id="KW-0863">Zinc-finger</keyword>
<evidence type="ECO:0000256" key="3">
    <source>
        <dbReference type="PROSITE-ProRule" id="PRU00175"/>
    </source>
</evidence>
<comment type="caution">
    <text evidence="6">The sequence shown here is derived from an EMBL/GenBank/DDBJ whole genome shotgun (WGS) entry which is preliminary data.</text>
</comment>
<dbReference type="Proteomes" id="UP001054837">
    <property type="component" value="Unassembled WGS sequence"/>
</dbReference>
<dbReference type="InterPro" id="IPR052639">
    <property type="entry name" value="TRAIP_ubiq-protein_ligase"/>
</dbReference>
<gene>
    <name evidence="6" type="ORF">CDAR_44861</name>
</gene>
<dbReference type="PANTHER" id="PTHR46569:SF1">
    <property type="entry name" value="E3 UBIQUITIN-PROTEIN LIGASE RFWD3-RELATED"/>
    <property type="match status" value="1"/>
</dbReference>
<keyword evidence="7" id="KW-1185">Reference proteome</keyword>
<evidence type="ECO:0000313" key="6">
    <source>
        <dbReference type="EMBL" id="GIY85006.1"/>
    </source>
</evidence>
<dbReference type="GO" id="GO:0090734">
    <property type="term" value="C:site of DNA damage"/>
    <property type="evidence" value="ECO:0007669"/>
    <property type="project" value="TreeGrafter"/>
</dbReference>
<organism evidence="6 7">
    <name type="scientific">Caerostris darwini</name>
    <dbReference type="NCBI Taxonomy" id="1538125"/>
    <lineage>
        <taxon>Eukaryota</taxon>
        <taxon>Metazoa</taxon>
        <taxon>Ecdysozoa</taxon>
        <taxon>Arthropoda</taxon>
        <taxon>Chelicerata</taxon>
        <taxon>Arachnida</taxon>
        <taxon>Araneae</taxon>
        <taxon>Araneomorphae</taxon>
        <taxon>Entelegynae</taxon>
        <taxon>Araneoidea</taxon>
        <taxon>Araneidae</taxon>
        <taxon>Caerostris</taxon>
    </lineage>
</organism>
<reference evidence="6 7" key="1">
    <citation type="submission" date="2021-06" db="EMBL/GenBank/DDBJ databases">
        <title>Caerostris darwini draft genome.</title>
        <authorList>
            <person name="Kono N."/>
            <person name="Arakawa K."/>
        </authorList>
    </citation>
    <scope>NUCLEOTIDE SEQUENCE [LARGE SCALE GENOMIC DNA]</scope>
</reference>
<dbReference type="GO" id="GO:0061630">
    <property type="term" value="F:ubiquitin protein ligase activity"/>
    <property type="evidence" value="ECO:0007669"/>
    <property type="project" value="TreeGrafter"/>
</dbReference>
<evidence type="ECO:0000259" key="5">
    <source>
        <dbReference type="PROSITE" id="PS50089"/>
    </source>
</evidence>
<keyword evidence="2" id="KW-0862">Zinc</keyword>
<dbReference type="Pfam" id="PF13639">
    <property type="entry name" value="zf-RING_2"/>
    <property type="match status" value="1"/>
</dbReference>
<dbReference type="SMART" id="SM00184">
    <property type="entry name" value="RING"/>
    <property type="match status" value="1"/>
</dbReference>
<dbReference type="EMBL" id="BPLQ01014999">
    <property type="protein sequence ID" value="GIY85006.1"/>
    <property type="molecule type" value="Genomic_DNA"/>
</dbReference>
<dbReference type="GO" id="GO:0016567">
    <property type="term" value="P:protein ubiquitination"/>
    <property type="evidence" value="ECO:0007669"/>
    <property type="project" value="TreeGrafter"/>
</dbReference>
<dbReference type="GO" id="GO:0008270">
    <property type="term" value="F:zinc ion binding"/>
    <property type="evidence" value="ECO:0007669"/>
    <property type="project" value="UniProtKB-KW"/>
</dbReference>
<evidence type="ECO:0000313" key="7">
    <source>
        <dbReference type="Proteomes" id="UP001054837"/>
    </source>
</evidence>
<protein>
    <recommendedName>
        <fullName evidence="5">RING-type domain-containing protein</fullName>
    </recommendedName>
</protein>
<dbReference type="Gene3D" id="3.30.40.10">
    <property type="entry name" value="Zinc/RING finger domain, C3HC4 (zinc finger)"/>
    <property type="match status" value="1"/>
</dbReference>
<feature type="coiled-coil region" evidence="4">
    <location>
        <begin position="90"/>
        <end position="131"/>
    </location>
</feature>
<sequence length="394" mass="45137">MRCSCVICSDLFDTGIVTVTIPCGHVFHFRCLSKWMALSKTCPQCRRRVCEKDITKLFFNIVSSNDRDPTNLENRLNTLKVQLSIKDIKLEASKKKIKELQMHASDVEQSLRDMQRNKLQLESDSSILKKKLTILNIKYSNLKIKQKNEHEHMNRIDYVEEDSNQQVEDILREMRITLPTERIESAAVRKANYCCVMKRKLTHLIQERRLLEKEVKDIKICLASSKTEIQILKEKLTLLNHGEGNIPKKFCVQRPVVLLPKTEVSGNISSSSKIIKKPNSVTIDISLPGIKKTGLANKVAGKSLAPVHNKPEQNVLLCKPPIRQQQYNANSDSFSRHGCVRVDPRKQNFMRKINLFINVAKLIKIDPKNLHNKQRKTVVISKFPGIELSVLVGK</sequence>
<dbReference type="PANTHER" id="PTHR46569">
    <property type="entry name" value="E3 UBIQUITIN-PROTEIN LIGASE TRAIP"/>
    <property type="match status" value="1"/>
</dbReference>
<name>A0AAV4WST5_9ARAC</name>
<accession>A0AAV4WST5</accession>
<feature type="domain" description="RING-type" evidence="5">
    <location>
        <begin position="5"/>
        <end position="46"/>
    </location>
</feature>
<proteinExistence type="predicted"/>
<dbReference type="AlphaFoldDB" id="A0AAV4WST5"/>
<evidence type="ECO:0000256" key="1">
    <source>
        <dbReference type="ARBA" id="ARBA00022771"/>
    </source>
</evidence>
<keyword evidence="4" id="KW-0175">Coiled coil</keyword>
<dbReference type="GO" id="GO:0005634">
    <property type="term" value="C:nucleus"/>
    <property type="evidence" value="ECO:0007669"/>
    <property type="project" value="TreeGrafter"/>
</dbReference>
<dbReference type="InterPro" id="IPR013083">
    <property type="entry name" value="Znf_RING/FYVE/PHD"/>
</dbReference>
<dbReference type="SUPFAM" id="SSF57850">
    <property type="entry name" value="RING/U-box"/>
    <property type="match status" value="1"/>
</dbReference>